<dbReference type="Gene3D" id="3.40.50.300">
    <property type="entry name" value="P-loop containing nucleotide triphosphate hydrolases"/>
    <property type="match status" value="1"/>
</dbReference>
<comment type="caution">
    <text evidence="2">The sequence shown here is derived from an EMBL/GenBank/DDBJ whole genome shotgun (WGS) entry which is preliminary data.</text>
</comment>
<dbReference type="EMBL" id="LSRX01000003">
    <property type="protein sequence ID" value="OLQ15479.1"/>
    <property type="molecule type" value="Genomic_DNA"/>
</dbReference>
<dbReference type="InterPro" id="IPR027417">
    <property type="entry name" value="P-loop_NTPase"/>
</dbReference>
<evidence type="ECO:0000313" key="3">
    <source>
        <dbReference type="Proteomes" id="UP000186817"/>
    </source>
</evidence>
<dbReference type="Proteomes" id="UP000186817">
    <property type="component" value="Unassembled WGS sequence"/>
</dbReference>
<name>A0A1Q9F798_SYMMI</name>
<feature type="domain" description="Dynamin N-terminal" evidence="1">
    <location>
        <begin position="775"/>
        <end position="855"/>
    </location>
</feature>
<proteinExistence type="predicted"/>
<protein>
    <recommendedName>
        <fullName evidence="1">Dynamin N-terminal domain-containing protein</fullName>
    </recommendedName>
</protein>
<dbReference type="SUPFAM" id="SSF52540">
    <property type="entry name" value="P-loop containing nucleoside triphosphate hydrolases"/>
    <property type="match status" value="1"/>
</dbReference>
<dbReference type="InterPro" id="IPR045063">
    <property type="entry name" value="Dynamin_N"/>
</dbReference>
<evidence type="ECO:0000259" key="1">
    <source>
        <dbReference type="Pfam" id="PF00350"/>
    </source>
</evidence>
<accession>A0A1Q9F798</accession>
<dbReference type="Pfam" id="PF00350">
    <property type="entry name" value="Dynamin_N"/>
    <property type="match status" value="1"/>
</dbReference>
<reference evidence="2 3" key="1">
    <citation type="submission" date="2016-02" db="EMBL/GenBank/DDBJ databases">
        <title>Genome analysis of coral dinoflagellate symbionts highlights evolutionary adaptations to a symbiotic lifestyle.</title>
        <authorList>
            <person name="Aranda M."/>
            <person name="Li Y."/>
            <person name="Liew Y.J."/>
            <person name="Baumgarten S."/>
            <person name="Simakov O."/>
            <person name="Wilson M."/>
            <person name="Piel J."/>
            <person name="Ashoor H."/>
            <person name="Bougouffa S."/>
            <person name="Bajic V.B."/>
            <person name="Ryu T."/>
            <person name="Ravasi T."/>
            <person name="Bayer T."/>
            <person name="Micklem G."/>
            <person name="Kim H."/>
            <person name="Bhak J."/>
            <person name="Lajeunesse T.C."/>
            <person name="Voolstra C.R."/>
        </authorList>
    </citation>
    <scope>NUCLEOTIDE SEQUENCE [LARGE SCALE GENOMIC DNA]</scope>
    <source>
        <strain evidence="2 3">CCMP2467</strain>
    </source>
</reference>
<dbReference type="OrthoDB" id="3139463at2759"/>
<gene>
    <name evidence="2" type="ORF">AK812_SmicGene294</name>
</gene>
<evidence type="ECO:0000313" key="2">
    <source>
        <dbReference type="EMBL" id="OLQ15479.1"/>
    </source>
</evidence>
<sequence length="1291" mass="143144">MLGSIHAMDVVAMGFVLLTLSTISGNPNEFFLSWCTQYFILVLTLWLSPHLEEVLHDPLNSFMQSKNVADFMWTSAGDNWSHPFAPPLRSLCKACVLHISITPHGRSASQLPRYFAMAVLMTIQLIVFNLVQLADPTCSLSSSHGLLLVITASCVDLISMIPMTLCNNDLTLSTNDRDILRVFAWTQDASSMMRYAISCYPALYYGNCWCNPQVLLGCLILVLFEMATEKFGLCTSIVSSAMALLVQTSSMEVLCMGMPHADSELNPVLPKFVTTVNVIMLSSLFACRKTLYPLGTLVQEALEASLSNEWAVTVAGFVSRSMRQQTVDKSASSTQSTDSEGAKALQTSFSLVSNVQMASARPEIGDMSKYIGALMLAVKDKLQGSMHEPPDMHVKDFKKAIDTLLSAHALPIMTTLSRSNPDMWLARVVRIGLGVGAMFGVKDYVKPSNLDNALDEVLKPYKEFVESLNDEGMLLTLHLQQGLVRSIALCLRTDHDGVLFEARSEAGSSKGTMLLSRALLDVGSAWIKHVYLGTSLDSKHRSMAGGLRVMLQLGEVKMSGKYSALLGLLTGRGALPKPPRESTPTSQLVDATQRQMQHVLNRGDYEPNVKRILDQLAAHADGNSDSLFIAVADAIEGLREAALPPDSPNFASVLDGVDLWLRVHALRCLETIQRVELTGLEAQGLLVLSCCVRLAMHELVRLDTASIEPLMSVIKQTDTVAGEELPHAVEACVDHTLALLSDLDEFMVAGIDQTHLSSLARRFRKCVEHTPVEAIGVLGTVSAGKSTLLNALLGCDLLPSQAAACSAFPIELHVKSTTRPSSYVRIEVPRHPGQEGATLTMDVSQAKAYLNSLNSRARSDQSYKCAFLQSFVKITIDVHPELWGIDRDMVFFDIQGRGDLAIQDLMAEYEAFLQTIPLFILVTTPLEEGTDAEQSLKRAVPHADVVRIMNKKDLNDDAGNSSTEGCMAHLLLEVMSNLRTDPTAYVEDDGKAWAVVPEISRVIRHNLGSSFEAQPGQKRMILKSIVDQNYGADYLRSKVSGLRMSLRSSPQAFRQRQLKHLQEAIEAETKRLLEVGVPEKADVTVPQNHSDEDSGFDFFGVDQARNVDVDLQDKLHCDFTTRTRWSPWWDPLWILYSVYWHPEREYRDPDGMLHSPKSTLAKLVVAEFKSIFVPQYERLFNDNIDVWKIPQLPEPMPDMQSIESQVKNKAAVFATALPAKMKDAEWEPGFFFCSEDHRRLANMISQEIRVWVNEYMCTIGKNLAWAESQSKLKAEVRKRIDRPRSPSLSVE</sequence>
<keyword evidence="3" id="KW-1185">Reference proteome</keyword>
<organism evidence="2 3">
    <name type="scientific">Symbiodinium microadriaticum</name>
    <name type="common">Dinoflagellate</name>
    <name type="synonym">Zooxanthella microadriatica</name>
    <dbReference type="NCBI Taxonomy" id="2951"/>
    <lineage>
        <taxon>Eukaryota</taxon>
        <taxon>Sar</taxon>
        <taxon>Alveolata</taxon>
        <taxon>Dinophyceae</taxon>
        <taxon>Suessiales</taxon>
        <taxon>Symbiodiniaceae</taxon>
        <taxon>Symbiodinium</taxon>
    </lineage>
</organism>